<proteinExistence type="predicted"/>
<evidence type="ECO:0000259" key="2">
    <source>
        <dbReference type="Pfam" id="PF06750"/>
    </source>
</evidence>
<keyword evidence="1" id="KW-0812">Transmembrane</keyword>
<evidence type="ECO:0000313" key="4">
    <source>
        <dbReference type="Proteomes" id="UP001180087"/>
    </source>
</evidence>
<feature type="transmembrane region" description="Helical" evidence="1">
    <location>
        <begin position="100"/>
        <end position="116"/>
    </location>
</feature>
<dbReference type="RefSeq" id="WP_348026822.1">
    <property type="nucleotide sequence ID" value="NZ_CP129113.1"/>
</dbReference>
<dbReference type="PANTHER" id="PTHR30487">
    <property type="entry name" value="TYPE 4 PREPILIN-LIKE PROTEINS LEADER PEPTIDE-PROCESSING ENZYME"/>
    <property type="match status" value="1"/>
</dbReference>
<reference evidence="3" key="1">
    <citation type="submission" date="2023-06" db="EMBL/GenBank/DDBJ databases">
        <title>A Treasure from Seagulls: Isolation and Description of Aciduricobacillus qingdaonensis gen. nov., sp. nov., a Rare Obligately Uric Acid-utilizing Member in the Family Bacillaceae.</title>
        <authorList>
            <person name="Liu W."/>
            <person name="Wang B."/>
        </authorList>
    </citation>
    <scope>NUCLEOTIDE SEQUENCE</scope>
    <source>
        <strain evidence="3">44XB</strain>
    </source>
</reference>
<keyword evidence="1" id="KW-0472">Membrane</keyword>
<dbReference type="Pfam" id="PF06750">
    <property type="entry name" value="A24_N_bact"/>
    <property type="match status" value="1"/>
</dbReference>
<dbReference type="InterPro" id="IPR050882">
    <property type="entry name" value="Prepilin_peptidase/N-MTase"/>
</dbReference>
<feature type="transmembrane region" description="Helical" evidence="1">
    <location>
        <begin position="213"/>
        <end position="232"/>
    </location>
</feature>
<accession>A0ABY9KTR7</accession>
<feature type="transmembrane region" description="Helical" evidence="1">
    <location>
        <begin position="6"/>
        <end position="28"/>
    </location>
</feature>
<dbReference type="Proteomes" id="UP001180087">
    <property type="component" value="Chromosome"/>
</dbReference>
<keyword evidence="4" id="KW-1185">Reference proteome</keyword>
<feature type="transmembrane region" description="Helical" evidence="1">
    <location>
        <begin position="148"/>
        <end position="164"/>
    </location>
</feature>
<evidence type="ECO:0000313" key="3">
    <source>
        <dbReference type="EMBL" id="WLV24117.1"/>
    </source>
</evidence>
<dbReference type="EMBL" id="CP129113">
    <property type="protein sequence ID" value="WLV24117.1"/>
    <property type="molecule type" value="Genomic_DNA"/>
</dbReference>
<feature type="transmembrane region" description="Helical" evidence="1">
    <location>
        <begin position="176"/>
        <end position="201"/>
    </location>
</feature>
<name>A0ABY9KTR7_9BACI</name>
<sequence>MEPLLYTYLFIFGLIFGSFYNVVGIRLAHGKSIVHPRSHCPKCGHTLTAFELIPVFSWIIQRGRCRNCKTSVSPKYAIFELLTASLFTISPILTGWSKDLVVALVLISFVIILAIADLDSGTIPRQVLLFFLGTGVLLRIFIPMETWWNPWLGALAGYIIFTLINRLQQGSRKNEYALLAAVNGLFIGIPGIVLVMVIWLFNQIKGSSGERHRTLPITTILSFLTLLMFFVMK</sequence>
<gene>
    <name evidence="3" type="ORF">QR721_10775</name>
</gene>
<protein>
    <submittedName>
        <fullName evidence="3">Prepilin peptidase</fullName>
    </submittedName>
</protein>
<keyword evidence="1" id="KW-1133">Transmembrane helix</keyword>
<organism evidence="3 4">
    <name type="scientific">Aciduricibacillus chroicocephali</name>
    <dbReference type="NCBI Taxonomy" id="3054939"/>
    <lineage>
        <taxon>Bacteria</taxon>
        <taxon>Bacillati</taxon>
        <taxon>Bacillota</taxon>
        <taxon>Bacilli</taxon>
        <taxon>Bacillales</taxon>
        <taxon>Bacillaceae</taxon>
        <taxon>Aciduricibacillus</taxon>
    </lineage>
</organism>
<feature type="transmembrane region" description="Helical" evidence="1">
    <location>
        <begin position="123"/>
        <end position="142"/>
    </location>
</feature>
<evidence type="ECO:0000256" key="1">
    <source>
        <dbReference type="SAM" id="Phobius"/>
    </source>
</evidence>
<dbReference type="PANTHER" id="PTHR30487:SF0">
    <property type="entry name" value="PREPILIN LEADER PEPTIDASE_N-METHYLTRANSFERASE-RELATED"/>
    <property type="match status" value="1"/>
</dbReference>
<dbReference type="Gene3D" id="1.20.120.1220">
    <property type="match status" value="1"/>
</dbReference>
<feature type="domain" description="Prepilin peptidase A24 N-terminal" evidence="2">
    <location>
        <begin position="11"/>
        <end position="89"/>
    </location>
</feature>
<dbReference type="InterPro" id="IPR010627">
    <property type="entry name" value="Prepilin_pept_A24_N"/>
</dbReference>
<feature type="transmembrane region" description="Helical" evidence="1">
    <location>
        <begin position="76"/>
        <end position="94"/>
    </location>
</feature>